<feature type="region of interest" description="Disordered" evidence="1">
    <location>
        <begin position="65"/>
        <end position="94"/>
    </location>
</feature>
<dbReference type="Proteomes" id="UP000198211">
    <property type="component" value="Unassembled WGS sequence"/>
</dbReference>
<dbReference type="AlphaFoldDB" id="A0A225V7D0"/>
<dbReference type="EMBL" id="NBNE01006888">
    <property type="protein sequence ID" value="OWZ01391.1"/>
    <property type="molecule type" value="Genomic_DNA"/>
</dbReference>
<protein>
    <submittedName>
        <fullName evidence="2">Uncharacterized protein</fullName>
    </submittedName>
</protein>
<reference evidence="3" key="1">
    <citation type="submission" date="2017-03" db="EMBL/GenBank/DDBJ databases">
        <title>Phytopthora megakarya and P. palmivora, two closely related causual agents of cacao black pod achieved similar genome size and gene model numbers by different mechanisms.</title>
        <authorList>
            <person name="Ali S."/>
            <person name="Shao J."/>
            <person name="Larry D.J."/>
            <person name="Kronmiller B."/>
            <person name="Shen D."/>
            <person name="Strem M.D."/>
            <person name="Melnick R.L."/>
            <person name="Guiltinan M.J."/>
            <person name="Tyler B.M."/>
            <person name="Meinhardt L.W."/>
            <person name="Bailey B.A."/>
        </authorList>
    </citation>
    <scope>NUCLEOTIDE SEQUENCE [LARGE SCALE GENOMIC DNA]</scope>
    <source>
        <strain evidence="3">zdho120</strain>
    </source>
</reference>
<gene>
    <name evidence="2" type="ORF">PHMEG_00027232</name>
</gene>
<organism evidence="2 3">
    <name type="scientific">Phytophthora megakarya</name>
    <dbReference type="NCBI Taxonomy" id="4795"/>
    <lineage>
        <taxon>Eukaryota</taxon>
        <taxon>Sar</taxon>
        <taxon>Stramenopiles</taxon>
        <taxon>Oomycota</taxon>
        <taxon>Peronosporomycetes</taxon>
        <taxon>Peronosporales</taxon>
        <taxon>Peronosporaceae</taxon>
        <taxon>Phytophthora</taxon>
    </lineage>
</organism>
<keyword evidence="3" id="KW-1185">Reference proteome</keyword>
<dbReference type="OrthoDB" id="121113at2759"/>
<evidence type="ECO:0000313" key="2">
    <source>
        <dbReference type="EMBL" id="OWZ01391.1"/>
    </source>
</evidence>
<name>A0A225V7D0_9STRA</name>
<proteinExistence type="predicted"/>
<accession>A0A225V7D0</accession>
<sequence length="130" mass="14888">MLEKVSTIGAEEELEEYDKVLEDWLHPLDEVELKRRMKKNAERLQSLTLEEMCVLLKIPVETLRENREASPGESSTPGWLGTKGRLPPRGRERVPTVTFNGVSLTRWTKLPQYTLLSPMNEISGVELTHC</sequence>
<evidence type="ECO:0000256" key="1">
    <source>
        <dbReference type="SAM" id="MobiDB-lite"/>
    </source>
</evidence>
<comment type="caution">
    <text evidence="2">The sequence shown here is derived from an EMBL/GenBank/DDBJ whole genome shotgun (WGS) entry which is preliminary data.</text>
</comment>
<evidence type="ECO:0000313" key="3">
    <source>
        <dbReference type="Proteomes" id="UP000198211"/>
    </source>
</evidence>